<organism evidence="2 3">
    <name type="scientific">Plakobranchus ocellatus</name>
    <dbReference type="NCBI Taxonomy" id="259542"/>
    <lineage>
        <taxon>Eukaryota</taxon>
        <taxon>Metazoa</taxon>
        <taxon>Spiralia</taxon>
        <taxon>Lophotrochozoa</taxon>
        <taxon>Mollusca</taxon>
        <taxon>Gastropoda</taxon>
        <taxon>Heterobranchia</taxon>
        <taxon>Euthyneura</taxon>
        <taxon>Panpulmonata</taxon>
        <taxon>Sacoglossa</taxon>
        <taxon>Placobranchoidea</taxon>
        <taxon>Plakobranchidae</taxon>
        <taxon>Plakobranchus</taxon>
    </lineage>
</organism>
<accession>A0AAV3Z4J0</accession>
<evidence type="ECO:0000313" key="3">
    <source>
        <dbReference type="Proteomes" id="UP000735302"/>
    </source>
</evidence>
<dbReference type="Proteomes" id="UP000735302">
    <property type="component" value="Unassembled WGS sequence"/>
</dbReference>
<name>A0AAV3Z4J0_9GAST</name>
<feature type="signal peptide" evidence="1">
    <location>
        <begin position="1"/>
        <end position="19"/>
    </location>
</feature>
<protein>
    <submittedName>
        <fullName evidence="2">Uncharacterized protein</fullName>
    </submittedName>
</protein>
<dbReference type="AlphaFoldDB" id="A0AAV3Z4J0"/>
<evidence type="ECO:0000313" key="2">
    <source>
        <dbReference type="EMBL" id="GFN89642.1"/>
    </source>
</evidence>
<keyword evidence="3" id="KW-1185">Reference proteome</keyword>
<proteinExistence type="predicted"/>
<gene>
    <name evidence="2" type="ORF">PoB_001614800</name>
</gene>
<dbReference type="EMBL" id="BLXT01001944">
    <property type="protein sequence ID" value="GFN89642.1"/>
    <property type="molecule type" value="Genomic_DNA"/>
</dbReference>
<sequence length="102" mass="11507">MKTALLACVSFVLLAAAFAVHHAHDHPACISVKLDEKIDDGPCHGKRLLTDQEAGVKYCCEDLGRRPIQMWVWSEDEGYHYMCHCVTSQEALCLEHPSFQFC</sequence>
<feature type="chain" id="PRO_5043472636" evidence="1">
    <location>
        <begin position="20"/>
        <end position="102"/>
    </location>
</feature>
<comment type="caution">
    <text evidence="2">The sequence shown here is derived from an EMBL/GenBank/DDBJ whole genome shotgun (WGS) entry which is preliminary data.</text>
</comment>
<evidence type="ECO:0000256" key="1">
    <source>
        <dbReference type="SAM" id="SignalP"/>
    </source>
</evidence>
<keyword evidence="1" id="KW-0732">Signal</keyword>
<reference evidence="2 3" key="1">
    <citation type="journal article" date="2021" name="Elife">
        <title>Chloroplast acquisition without the gene transfer in kleptoplastic sea slugs, Plakobranchus ocellatus.</title>
        <authorList>
            <person name="Maeda T."/>
            <person name="Takahashi S."/>
            <person name="Yoshida T."/>
            <person name="Shimamura S."/>
            <person name="Takaki Y."/>
            <person name="Nagai Y."/>
            <person name="Toyoda A."/>
            <person name="Suzuki Y."/>
            <person name="Arimoto A."/>
            <person name="Ishii H."/>
            <person name="Satoh N."/>
            <person name="Nishiyama T."/>
            <person name="Hasebe M."/>
            <person name="Maruyama T."/>
            <person name="Minagawa J."/>
            <person name="Obokata J."/>
            <person name="Shigenobu S."/>
        </authorList>
    </citation>
    <scope>NUCLEOTIDE SEQUENCE [LARGE SCALE GENOMIC DNA]</scope>
</reference>